<gene>
    <name evidence="1" type="ORF">BJX66DRAFT_336032</name>
</gene>
<evidence type="ECO:0000313" key="2">
    <source>
        <dbReference type="Proteomes" id="UP001610563"/>
    </source>
</evidence>
<name>A0ABR4GB84_9EURO</name>
<dbReference type="EMBL" id="JBFTWV010000027">
    <property type="protein sequence ID" value="KAL2796278.1"/>
    <property type="molecule type" value="Genomic_DNA"/>
</dbReference>
<proteinExistence type="predicted"/>
<dbReference type="Proteomes" id="UP001610563">
    <property type="component" value="Unassembled WGS sequence"/>
</dbReference>
<organism evidence="1 2">
    <name type="scientific">Aspergillus keveii</name>
    <dbReference type="NCBI Taxonomy" id="714993"/>
    <lineage>
        <taxon>Eukaryota</taxon>
        <taxon>Fungi</taxon>
        <taxon>Dikarya</taxon>
        <taxon>Ascomycota</taxon>
        <taxon>Pezizomycotina</taxon>
        <taxon>Eurotiomycetes</taxon>
        <taxon>Eurotiomycetidae</taxon>
        <taxon>Eurotiales</taxon>
        <taxon>Aspergillaceae</taxon>
        <taxon>Aspergillus</taxon>
        <taxon>Aspergillus subgen. Nidulantes</taxon>
    </lineage>
</organism>
<evidence type="ECO:0000313" key="1">
    <source>
        <dbReference type="EMBL" id="KAL2796278.1"/>
    </source>
</evidence>
<protein>
    <submittedName>
        <fullName evidence="1">Uncharacterized protein</fullName>
    </submittedName>
</protein>
<comment type="caution">
    <text evidence="1">The sequence shown here is derived from an EMBL/GenBank/DDBJ whole genome shotgun (WGS) entry which is preliminary data.</text>
</comment>
<reference evidence="1 2" key="1">
    <citation type="submission" date="2024-07" db="EMBL/GenBank/DDBJ databases">
        <title>Section-level genome sequencing and comparative genomics of Aspergillus sections Usti and Cavernicolus.</title>
        <authorList>
            <consortium name="Lawrence Berkeley National Laboratory"/>
            <person name="Nybo J.L."/>
            <person name="Vesth T.C."/>
            <person name="Theobald S."/>
            <person name="Frisvad J.C."/>
            <person name="Larsen T.O."/>
            <person name="Kjaerboelling I."/>
            <person name="Rothschild-Mancinelli K."/>
            <person name="Lyhne E.K."/>
            <person name="Kogle M.E."/>
            <person name="Barry K."/>
            <person name="Clum A."/>
            <person name="Na H."/>
            <person name="Ledsgaard L."/>
            <person name="Lin J."/>
            <person name="Lipzen A."/>
            <person name="Kuo A."/>
            <person name="Riley R."/>
            <person name="Mondo S."/>
            <person name="Labutti K."/>
            <person name="Haridas S."/>
            <person name="Pangalinan J."/>
            <person name="Salamov A.A."/>
            <person name="Simmons B.A."/>
            <person name="Magnuson J.K."/>
            <person name="Chen J."/>
            <person name="Drula E."/>
            <person name="Henrissat B."/>
            <person name="Wiebenga A."/>
            <person name="Lubbers R.J."/>
            <person name="Gomes A.C."/>
            <person name="Makela M.R."/>
            <person name="Stajich J."/>
            <person name="Grigoriev I.V."/>
            <person name="Mortensen U.H."/>
            <person name="De Vries R.P."/>
            <person name="Baker S.E."/>
            <person name="Andersen M.R."/>
        </authorList>
    </citation>
    <scope>NUCLEOTIDE SEQUENCE [LARGE SCALE GENOMIC DNA]</scope>
    <source>
        <strain evidence="1 2">CBS 209.92</strain>
    </source>
</reference>
<keyword evidence="2" id="KW-1185">Reference proteome</keyword>
<sequence>MTGSAPISFVATKGQAMEKEPDVAIVFGDLEGPDNALWPVVVAEVGFSQPYNSLLIDARQWLLKADKPPNLVMLLKINEDTAGLRKRKTTDDYAVRVKNLLRSYADGHALAKADMDGEGISGHNFDPQGMKRDILMEDWVGPMQVFFELWMRDDTKADICLRGQRYSVIPAVQGQERPVLLATDLIPDIYQSRFKDFDPNRQTELDFVPFQTVFTKACRTLAESRAWDYLRPGRVHEFSDPDYQLPDTGI</sequence>
<accession>A0ABR4GB84</accession>